<evidence type="ECO:0000313" key="2">
    <source>
        <dbReference type="Proteomes" id="UP001231941"/>
    </source>
</evidence>
<gene>
    <name evidence="1" type="ORF">Q5Y73_20615</name>
</gene>
<comment type="caution">
    <text evidence="1">The sequence shown here is derived from an EMBL/GenBank/DDBJ whole genome shotgun (WGS) entry which is preliminary data.</text>
</comment>
<accession>A0ABT9J4G3</accession>
<reference evidence="1 2" key="1">
    <citation type="submission" date="2023-08" db="EMBL/GenBank/DDBJ databases">
        <authorList>
            <person name="Park J.-S."/>
        </authorList>
    </citation>
    <scope>NUCLEOTIDE SEQUENCE [LARGE SCALE GENOMIC DNA]</scope>
    <source>
        <strain evidence="1 2">2205SS18-9</strain>
    </source>
</reference>
<proteinExistence type="predicted"/>
<name>A0ABT9J4G3_9BACL</name>
<evidence type="ECO:0000313" key="1">
    <source>
        <dbReference type="EMBL" id="MDP5276502.1"/>
    </source>
</evidence>
<dbReference type="Proteomes" id="UP001231941">
    <property type="component" value="Unassembled WGS sequence"/>
</dbReference>
<organism evidence="1 2">
    <name type="scientific">Chengkuizengella axinellae</name>
    <dbReference type="NCBI Taxonomy" id="3064388"/>
    <lineage>
        <taxon>Bacteria</taxon>
        <taxon>Bacillati</taxon>
        <taxon>Bacillota</taxon>
        <taxon>Bacilli</taxon>
        <taxon>Bacillales</taxon>
        <taxon>Paenibacillaceae</taxon>
        <taxon>Chengkuizengella</taxon>
    </lineage>
</organism>
<dbReference type="EMBL" id="JAVAMP010000015">
    <property type="protein sequence ID" value="MDP5276502.1"/>
    <property type="molecule type" value="Genomic_DNA"/>
</dbReference>
<protein>
    <submittedName>
        <fullName evidence="1">Uncharacterized protein</fullName>
    </submittedName>
</protein>
<keyword evidence="2" id="KW-1185">Reference proteome</keyword>
<sequence length="93" mass="10821">MYLYRKQTDVGVYRKLKPGESIDINEEIRIKDPGEYEIVIQTTGLQINGQLIEGIGYEKYIKELKENKPDVSNWYVEAQKSKIIIDDTLLTVQ</sequence>
<dbReference type="RefSeq" id="WP_305993810.1">
    <property type="nucleotide sequence ID" value="NZ_JAVAMP010000015.1"/>
</dbReference>